<dbReference type="PROSITE" id="PS50011">
    <property type="entry name" value="PROTEIN_KINASE_DOM"/>
    <property type="match status" value="1"/>
</dbReference>
<dbReference type="PANTHER" id="PTHR24349">
    <property type="entry name" value="SERINE/THREONINE-PROTEIN KINASE"/>
    <property type="match status" value="1"/>
</dbReference>
<dbReference type="EMBL" id="VEPZ02001305">
    <property type="protein sequence ID" value="KAE8681574.1"/>
    <property type="molecule type" value="Genomic_DNA"/>
</dbReference>
<dbReference type="Pfam" id="PF00069">
    <property type="entry name" value="Pkinase"/>
    <property type="match status" value="1"/>
</dbReference>
<comment type="caution">
    <text evidence="8">The sequence shown here is derived from an EMBL/GenBank/DDBJ whole genome shotgun (WGS) entry which is preliminary data.</text>
</comment>
<keyword evidence="4" id="KW-0547">Nucleotide-binding</keyword>
<organism evidence="8 9">
    <name type="scientific">Hibiscus syriacus</name>
    <name type="common">Rose of Sharon</name>
    <dbReference type="NCBI Taxonomy" id="106335"/>
    <lineage>
        <taxon>Eukaryota</taxon>
        <taxon>Viridiplantae</taxon>
        <taxon>Streptophyta</taxon>
        <taxon>Embryophyta</taxon>
        <taxon>Tracheophyta</taxon>
        <taxon>Spermatophyta</taxon>
        <taxon>Magnoliopsida</taxon>
        <taxon>eudicotyledons</taxon>
        <taxon>Gunneridae</taxon>
        <taxon>Pentapetalae</taxon>
        <taxon>rosids</taxon>
        <taxon>malvids</taxon>
        <taxon>Malvales</taxon>
        <taxon>Malvaceae</taxon>
        <taxon>Malvoideae</taxon>
        <taxon>Hibiscus</taxon>
    </lineage>
</organism>
<dbReference type="Proteomes" id="UP000436088">
    <property type="component" value="Unassembled WGS sequence"/>
</dbReference>
<comment type="similarity">
    <text evidence="1">Belongs to the protein kinase superfamily. CAMK Ser/Thr protein kinase family. CaMK subfamily.</text>
</comment>
<dbReference type="SUPFAM" id="SSF56112">
    <property type="entry name" value="Protein kinase-like (PK-like)"/>
    <property type="match status" value="1"/>
</dbReference>
<evidence type="ECO:0000313" key="9">
    <source>
        <dbReference type="Proteomes" id="UP000436088"/>
    </source>
</evidence>
<evidence type="ECO:0000313" key="8">
    <source>
        <dbReference type="EMBL" id="KAE8681574.1"/>
    </source>
</evidence>
<dbReference type="SMART" id="SM00220">
    <property type="entry name" value="S_TKc"/>
    <property type="match status" value="1"/>
</dbReference>
<gene>
    <name evidence="8" type="ORF">F3Y22_tig00111314pilonHSYRG00022</name>
</gene>
<evidence type="ECO:0000259" key="7">
    <source>
        <dbReference type="PROSITE" id="PS50011"/>
    </source>
</evidence>
<dbReference type="GO" id="GO:0005524">
    <property type="term" value="F:ATP binding"/>
    <property type="evidence" value="ECO:0007669"/>
    <property type="project" value="UniProtKB-KW"/>
</dbReference>
<dbReference type="AlphaFoldDB" id="A0A6A2YQB8"/>
<keyword evidence="3" id="KW-0808">Transferase</keyword>
<evidence type="ECO:0000256" key="6">
    <source>
        <dbReference type="ARBA" id="ARBA00022840"/>
    </source>
</evidence>
<keyword evidence="9" id="KW-1185">Reference proteome</keyword>
<dbReference type="InterPro" id="IPR000719">
    <property type="entry name" value="Prot_kinase_dom"/>
</dbReference>
<sequence length="266" mass="29767">MPSIWTTDLKYFNAFMHCGLNDIVGSAYYAAPEVLHRSYSLEADIWSIGVITYILLCGSRPFWARSESGIFRSVLRSDPNFNDLPWPSVSPEAKDFVKRLLNKDYRKRMTAVQALNATPFKRAAQKALSKALTEDELVYLRAQFTLLEQNRDGSVSLENFKMVREFGGSSGREGEGTPHGMRLPGLLENPVMRASGDAPSSGIIYSDDFQLRCFPPTTPYPPIFLKQVSSNVPPSFRCRIICGEEAISPTRQMGNLTIIHAYASII</sequence>
<keyword evidence="5" id="KW-0418">Kinase</keyword>
<name>A0A6A2YQB8_HIBSY</name>
<keyword evidence="2" id="KW-0723">Serine/threonine-protein kinase</keyword>
<evidence type="ECO:0000256" key="5">
    <source>
        <dbReference type="ARBA" id="ARBA00022777"/>
    </source>
</evidence>
<evidence type="ECO:0000256" key="2">
    <source>
        <dbReference type="ARBA" id="ARBA00022527"/>
    </source>
</evidence>
<dbReference type="GO" id="GO:0004674">
    <property type="term" value="F:protein serine/threonine kinase activity"/>
    <property type="evidence" value="ECO:0007669"/>
    <property type="project" value="UniProtKB-KW"/>
</dbReference>
<dbReference type="InterPro" id="IPR050205">
    <property type="entry name" value="CDPK_Ser/Thr_kinases"/>
</dbReference>
<feature type="domain" description="Protein kinase" evidence="7">
    <location>
        <begin position="1"/>
        <end position="121"/>
    </location>
</feature>
<accession>A0A6A2YQB8</accession>
<reference evidence="8" key="1">
    <citation type="submission" date="2019-09" db="EMBL/GenBank/DDBJ databases">
        <title>Draft genome information of white flower Hibiscus syriacus.</title>
        <authorList>
            <person name="Kim Y.-M."/>
        </authorList>
    </citation>
    <scope>NUCLEOTIDE SEQUENCE [LARGE SCALE GENOMIC DNA]</scope>
    <source>
        <strain evidence="8">YM2019G1</strain>
    </source>
</reference>
<keyword evidence="6" id="KW-0067">ATP-binding</keyword>
<protein>
    <submittedName>
        <fullName evidence="8">Rho GTPase-activating protein 3-like</fullName>
    </submittedName>
</protein>
<proteinExistence type="inferred from homology"/>
<dbReference type="Gene3D" id="1.10.510.10">
    <property type="entry name" value="Transferase(Phosphotransferase) domain 1"/>
    <property type="match status" value="1"/>
</dbReference>
<evidence type="ECO:0000256" key="4">
    <source>
        <dbReference type="ARBA" id="ARBA00022741"/>
    </source>
</evidence>
<evidence type="ECO:0000256" key="3">
    <source>
        <dbReference type="ARBA" id="ARBA00022679"/>
    </source>
</evidence>
<dbReference type="InterPro" id="IPR011009">
    <property type="entry name" value="Kinase-like_dom_sf"/>
</dbReference>
<dbReference type="FunFam" id="1.10.510.10:FF:001864">
    <property type="entry name" value="Calcium-dependent protein kinase SK5"/>
    <property type="match status" value="1"/>
</dbReference>
<evidence type="ECO:0000256" key="1">
    <source>
        <dbReference type="ARBA" id="ARBA00005354"/>
    </source>
</evidence>